<evidence type="ECO:0000256" key="5">
    <source>
        <dbReference type="ARBA" id="ARBA00023002"/>
    </source>
</evidence>
<organism evidence="8 9">
    <name type="scientific">Exophiala spinifera</name>
    <dbReference type="NCBI Taxonomy" id="91928"/>
    <lineage>
        <taxon>Eukaryota</taxon>
        <taxon>Fungi</taxon>
        <taxon>Dikarya</taxon>
        <taxon>Ascomycota</taxon>
        <taxon>Pezizomycotina</taxon>
        <taxon>Eurotiomycetes</taxon>
        <taxon>Chaetothyriomycetidae</taxon>
        <taxon>Chaetothyriales</taxon>
        <taxon>Herpotrichiellaceae</taxon>
        <taxon>Exophiala</taxon>
    </lineage>
</organism>
<dbReference type="SMART" id="SM00829">
    <property type="entry name" value="PKS_ER"/>
    <property type="match status" value="1"/>
</dbReference>
<dbReference type="SUPFAM" id="SSF50129">
    <property type="entry name" value="GroES-like"/>
    <property type="match status" value="1"/>
</dbReference>
<evidence type="ECO:0000256" key="1">
    <source>
        <dbReference type="ARBA" id="ARBA00001947"/>
    </source>
</evidence>
<dbReference type="InterPro" id="IPR002328">
    <property type="entry name" value="ADH_Zn_CS"/>
</dbReference>
<dbReference type="EMBL" id="KN847498">
    <property type="protein sequence ID" value="KIW12223.1"/>
    <property type="molecule type" value="Genomic_DNA"/>
</dbReference>
<dbReference type="PANTHER" id="PTHR43161">
    <property type="entry name" value="SORBITOL DEHYDROGENASE"/>
    <property type="match status" value="1"/>
</dbReference>
<dbReference type="Gene3D" id="3.40.50.720">
    <property type="entry name" value="NAD(P)-binding Rossmann-like Domain"/>
    <property type="match status" value="1"/>
</dbReference>
<dbReference type="InterPro" id="IPR011032">
    <property type="entry name" value="GroES-like_sf"/>
</dbReference>
<keyword evidence="3 6" id="KW-0479">Metal-binding</keyword>
<dbReference type="InterPro" id="IPR013149">
    <property type="entry name" value="ADH-like_C"/>
</dbReference>
<feature type="domain" description="Enoyl reductase (ER)" evidence="7">
    <location>
        <begin position="11"/>
        <end position="354"/>
    </location>
</feature>
<evidence type="ECO:0000256" key="3">
    <source>
        <dbReference type="ARBA" id="ARBA00022723"/>
    </source>
</evidence>
<protein>
    <submittedName>
        <fullName evidence="8">Chlorophyll synthesis pathway protein BchC</fullName>
    </submittedName>
</protein>
<evidence type="ECO:0000313" key="9">
    <source>
        <dbReference type="Proteomes" id="UP000053328"/>
    </source>
</evidence>
<gene>
    <name evidence="8" type="ORF">PV08_09499</name>
</gene>
<dbReference type="InterPro" id="IPR036291">
    <property type="entry name" value="NAD(P)-bd_dom_sf"/>
</dbReference>
<dbReference type="VEuPathDB" id="FungiDB:PV08_09499"/>
<dbReference type="Pfam" id="PF00107">
    <property type="entry name" value="ADH_zinc_N"/>
    <property type="match status" value="1"/>
</dbReference>
<proteinExistence type="inferred from homology"/>
<dbReference type="STRING" id="91928.A0A0D2AZR3"/>
<evidence type="ECO:0000313" key="8">
    <source>
        <dbReference type="EMBL" id="KIW12223.1"/>
    </source>
</evidence>
<dbReference type="CDD" id="cd08233">
    <property type="entry name" value="butanediol_DH_like"/>
    <property type="match status" value="1"/>
</dbReference>
<keyword evidence="4 6" id="KW-0862">Zinc</keyword>
<evidence type="ECO:0000256" key="4">
    <source>
        <dbReference type="ARBA" id="ARBA00022833"/>
    </source>
</evidence>
<dbReference type="OrthoDB" id="3941538at2759"/>
<dbReference type="HOGENOM" id="CLU_026673_11_0_1"/>
<dbReference type="Proteomes" id="UP000053328">
    <property type="component" value="Unassembled WGS sequence"/>
</dbReference>
<dbReference type="GO" id="GO:0034079">
    <property type="term" value="P:butanediol biosynthetic process"/>
    <property type="evidence" value="ECO:0007669"/>
    <property type="project" value="TreeGrafter"/>
</dbReference>
<dbReference type="Gene3D" id="3.90.180.10">
    <property type="entry name" value="Medium-chain alcohol dehydrogenases, catalytic domain"/>
    <property type="match status" value="1"/>
</dbReference>
<dbReference type="InterPro" id="IPR013154">
    <property type="entry name" value="ADH-like_N"/>
</dbReference>
<keyword evidence="9" id="KW-1185">Reference proteome</keyword>
<evidence type="ECO:0000256" key="6">
    <source>
        <dbReference type="RuleBase" id="RU361277"/>
    </source>
</evidence>
<dbReference type="GeneID" id="27336582"/>
<sequence>MSTMNAVRFYGQRDIRLDQIPVPAVKPGQVKIAPKFCGICGSDLHEYLGGANLIPEAGKPHPITGETLPLTLGHEFSGVVEEVGEGVAHVKPGDRVCVQPIIYDGDCRACRRGLVNCCDRNGFVGLSGWGGGLSEHMAVPASCVKPLPDNISLEVGALIEPLAVGWHAVSISPFKPGDSALVLGGGPIGLAVVQALKGKGCDKIIVSEVSRRRREFATEFGAHHVLDPTAVDVVAEVDRLTGGEGADVGFDAAGVQVAVDSAFKAIRARGTLVNIAVWEKRATLQMNDVVFRERAYMGVATYALGDFEAVIDAISSGRMKPEGMITKKIKLDKVADEGFKTLIEDKDNHVKILVDVGAGI</sequence>
<comment type="cofactor">
    <cofactor evidence="1 6">
        <name>Zn(2+)</name>
        <dbReference type="ChEBI" id="CHEBI:29105"/>
    </cofactor>
</comment>
<dbReference type="AlphaFoldDB" id="A0A0D2AZR3"/>
<keyword evidence="5" id="KW-0560">Oxidoreductase</keyword>
<evidence type="ECO:0000256" key="2">
    <source>
        <dbReference type="ARBA" id="ARBA00008072"/>
    </source>
</evidence>
<dbReference type="RefSeq" id="XP_016232439.1">
    <property type="nucleotide sequence ID" value="XM_016383816.1"/>
</dbReference>
<dbReference type="GO" id="GO:0005737">
    <property type="term" value="C:cytoplasm"/>
    <property type="evidence" value="ECO:0007669"/>
    <property type="project" value="TreeGrafter"/>
</dbReference>
<dbReference type="Pfam" id="PF08240">
    <property type="entry name" value="ADH_N"/>
    <property type="match status" value="1"/>
</dbReference>
<comment type="similarity">
    <text evidence="2 6">Belongs to the zinc-containing alcohol dehydrogenase family.</text>
</comment>
<dbReference type="PANTHER" id="PTHR43161:SF23">
    <property type="entry name" value="(R,R)-BUTANEDIOL DEHYDROGENASE-RELATED"/>
    <property type="match status" value="1"/>
</dbReference>
<dbReference type="PROSITE" id="PS00059">
    <property type="entry name" value="ADH_ZINC"/>
    <property type="match status" value="1"/>
</dbReference>
<accession>A0A0D2AZR3</accession>
<dbReference type="SUPFAM" id="SSF51735">
    <property type="entry name" value="NAD(P)-binding Rossmann-fold domains"/>
    <property type="match status" value="1"/>
</dbReference>
<dbReference type="GO" id="GO:0000721">
    <property type="term" value="F:(R,R)-butanediol dehydrogenase activity"/>
    <property type="evidence" value="ECO:0007669"/>
    <property type="project" value="TreeGrafter"/>
</dbReference>
<name>A0A0D2AZR3_9EURO</name>
<dbReference type="GO" id="GO:0008270">
    <property type="term" value="F:zinc ion binding"/>
    <property type="evidence" value="ECO:0007669"/>
    <property type="project" value="InterPro"/>
</dbReference>
<reference evidence="8 9" key="1">
    <citation type="submission" date="2015-01" db="EMBL/GenBank/DDBJ databases">
        <title>The Genome Sequence of Exophiala spinifera CBS89968.</title>
        <authorList>
            <consortium name="The Broad Institute Genomics Platform"/>
            <person name="Cuomo C."/>
            <person name="de Hoog S."/>
            <person name="Gorbushina A."/>
            <person name="Stielow B."/>
            <person name="Teixiera M."/>
            <person name="Abouelleil A."/>
            <person name="Chapman S.B."/>
            <person name="Priest M."/>
            <person name="Young S.K."/>
            <person name="Wortman J."/>
            <person name="Nusbaum C."/>
            <person name="Birren B."/>
        </authorList>
    </citation>
    <scope>NUCLEOTIDE SEQUENCE [LARGE SCALE GENOMIC DNA]</scope>
    <source>
        <strain evidence="8 9">CBS 89968</strain>
    </source>
</reference>
<dbReference type="InterPro" id="IPR020843">
    <property type="entry name" value="ER"/>
</dbReference>
<evidence type="ECO:0000259" key="7">
    <source>
        <dbReference type="SMART" id="SM00829"/>
    </source>
</evidence>